<dbReference type="InterPro" id="IPR027417">
    <property type="entry name" value="P-loop_NTPase"/>
</dbReference>
<dbReference type="PROSITE" id="PS50893">
    <property type="entry name" value="ABC_TRANSPORTER_2"/>
    <property type="match status" value="1"/>
</dbReference>
<keyword evidence="11" id="KW-1185">Reference proteome</keyword>
<evidence type="ECO:0000256" key="6">
    <source>
        <dbReference type="ARBA" id="ARBA00022840"/>
    </source>
</evidence>
<evidence type="ECO:0000256" key="8">
    <source>
        <dbReference type="ARBA" id="ARBA00023136"/>
    </source>
</evidence>
<evidence type="ECO:0000256" key="7">
    <source>
        <dbReference type="ARBA" id="ARBA00022967"/>
    </source>
</evidence>
<evidence type="ECO:0000313" key="10">
    <source>
        <dbReference type="EMBL" id="SDC19700.1"/>
    </source>
</evidence>
<dbReference type="GO" id="GO:0016887">
    <property type="term" value="F:ATP hydrolysis activity"/>
    <property type="evidence" value="ECO:0007669"/>
    <property type="project" value="InterPro"/>
</dbReference>
<sequence length="258" mass="29240">MVIKLDNVGLIRDGKWILDSIDWQVKRGEHWAIVGLNGSGKSALLHLLSAFHFPARGEVEVLGRKFGRDVLGDELRQDIGLVSQTLQDRFFNEDSAYQIVLSGGLASIGLYETPTDEMREKAKSLLKVMGAFEYANRSFYTLSQGERQRVMIARALMNDPKLLILDEPTNGLDFIAKEALLDRVEAISTLTEAPTILYVTHHIDEILPTFSHVLLLKEGSVYKKGERCDILNESLLSQFFDLQVELTFQNDRPYIRKK</sequence>
<organism evidence="10 11">
    <name type="scientific">Pelagirhabdus alkalitolerans</name>
    <dbReference type="NCBI Taxonomy" id="1612202"/>
    <lineage>
        <taxon>Bacteria</taxon>
        <taxon>Bacillati</taxon>
        <taxon>Bacillota</taxon>
        <taxon>Bacilli</taxon>
        <taxon>Bacillales</taxon>
        <taxon>Bacillaceae</taxon>
        <taxon>Pelagirhabdus</taxon>
    </lineage>
</organism>
<comment type="similarity">
    <text evidence="2">Belongs to the ABC transporter superfamily.</text>
</comment>
<proteinExistence type="inferred from homology"/>
<feature type="domain" description="ABC transporter" evidence="9">
    <location>
        <begin position="3"/>
        <end position="243"/>
    </location>
</feature>
<keyword evidence="7" id="KW-1278">Translocase</keyword>
<dbReference type="EMBL" id="FMYI01000005">
    <property type="protein sequence ID" value="SDC19700.1"/>
    <property type="molecule type" value="Genomic_DNA"/>
</dbReference>
<evidence type="ECO:0000256" key="3">
    <source>
        <dbReference type="ARBA" id="ARBA00022448"/>
    </source>
</evidence>
<dbReference type="PANTHER" id="PTHR43553:SF3">
    <property type="entry name" value="ABC TRANSPORTER ATP-BINDING PROTEIN MODF"/>
    <property type="match status" value="1"/>
</dbReference>
<dbReference type="CDD" id="cd03225">
    <property type="entry name" value="ABC_cobalt_CbiO_domain1"/>
    <property type="match status" value="1"/>
</dbReference>
<dbReference type="Proteomes" id="UP000242949">
    <property type="component" value="Unassembled WGS sequence"/>
</dbReference>
<reference evidence="11" key="1">
    <citation type="submission" date="2016-09" db="EMBL/GenBank/DDBJ databases">
        <authorList>
            <person name="Varghese N."/>
            <person name="Submissions S."/>
        </authorList>
    </citation>
    <scope>NUCLEOTIDE SEQUENCE [LARGE SCALE GENOMIC DNA]</scope>
    <source>
        <strain evidence="11">S5</strain>
    </source>
</reference>
<name>A0A1G6JLT4_9BACI</name>
<protein>
    <submittedName>
        <fullName evidence="10">Iron complex transport system ATP-binding protein</fullName>
    </submittedName>
</protein>
<dbReference type="GO" id="GO:0005524">
    <property type="term" value="F:ATP binding"/>
    <property type="evidence" value="ECO:0007669"/>
    <property type="project" value="UniProtKB-KW"/>
</dbReference>
<keyword evidence="6 10" id="KW-0067">ATP-binding</keyword>
<evidence type="ECO:0000256" key="5">
    <source>
        <dbReference type="ARBA" id="ARBA00022741"/>
    </source>
</evidence>
<keyword evidence="4" id="KW-1003">Cell membrane</keyword>
<dbReference type="Gene3D" id="3.40.50.300">
    <property type="entry name" value="P-loop containing nucleotide triphosphate hydrolases"/>
    <property type="match status" value="1"/>
</dbReference>
<evidence type="ECO:0000259" key="9">
    <source>
        <dbReference type="PROSITE" id="PS50893"/>
    </source>
</evidence>
<dbReference type="STRING" id="1612202.SAMN05421734_10585"/>
<dbReference type="PROSITE" id="PS00211">
    <property type="entry name" value="ABC_TRANSPORTER_1"/>
    <property type="match status" value="1"/>
</dbReference>
<keyword evidence="8" id="KW-0472">Membrane</keyword>
<keyword evidence="3" id="KW-0813">Transport</keyword>
<accession>A0A1G6JLT4</accession>
<dbReference type="OrthoDB" id="9789994at2"/>
<evidence type="ECO:0000256" key="1">
    <source>
        <dbReference type="ARBA" id="ARBA00004202"/>
    </source>
</evidence>
<evidence type="ECO:0000256" key="2">
    <source>
        <dbReference type="ARBA" id="ARBA00005417"/>
    </source>
</evidence>
<gene>
    <name evidence="10" type="ORF">SAMN05421734_10585</name>
</gene>
<dbReference type="Pfam" id="PF00005">
    <property type="entry name" value="ABC_tran"/>
    <property type="match status" value="1"/>
</dbReference>
<dbReference type="InterPro" id="IPR015856">
    <property type="entry name" value="ABC_transpr_CbiO/EcfA_su"/>
</dbReference>
<dbReference type="PANTHER" id="PTHR43553">
    <property type="entry name" value="HEAVY METAL TRANSPORTER"/>
    <property type="match status" value="1"/>
</dbReference>
<dbReference type="RefSeq" id="WP_090795459.1">
    <property type="nucleotide sequence ID" value="NZ_FMYI01000005.1"/>
</dbReference>
<evidence type="ECO:0000256" key="4">
    <source>
        <dbReference type="ARBA" id="ARBA00022475"/>
    </source>
</evidence>
<dbReference type="GO" id="GO:0042626">
    <property type="term" value="F:ATPase-coupled transmembrane transporter activity"/>
    <property type="evidence" value="ECO:0007669"/>
    <property type="project" value="TreeGrafter"/>
</dbReference>
<dbReference type="GO" id="GO:0043190">
    <property type="term" value="C:ATP-binding cassette (ABC) transporter complex"/>
    <property type="evidence" value="ECO:0007669"/>
    <property type="project" value="TreeGrafter"/>
</dbReference>
<dbReference type="InterPro" id="IPR003593">
    <property type="entry name" value="AAA+_ATPase"/>
</dbReference>
<dbReference type="InterPro" id="IPR003439">
    <property type="entry name" value="ABC_transporter-like_ATP-bd"/>
</dbReference>
<dbReference type="SUPFAM" id="SSF52540">
    <property type="entry name" value="P-loop containing nucleoside triphosphate hydrolases"/>
    <property type="match status" value="1"/>
</dbReference>
<evidence type="ECO:0000313" key="11">
    <source>
        <dbReference type="Proteomes" id="UP000242949"/>
    </source>
</evidence>
<comment type="subcellular location">
    <subcellularLocation>
        <location evidence="1">Cell membrane</location>
        <topology evidence="1">Peripheral membrane protein</topology>
    </subcellularLocation>
</comment>
<keyword evidence="5" id="KW-0547">Nucleotide-binding</keyword>
<dbReference type="AlphaFoldDB" id="A0A1G6JLT4"/>
<dbReference type="InterPro" id="IPR050095">
    <property type="entry name" value="ECF_ABC_transporter_ATP-bd"/>
</dbReference>
<dbReference type="InterPro" id="IPR017871">
    <property type="entry name" value="ABC_transporter-like_CS"/>
</dbReference>
<dbReference type="SMART" id="SM00382">
    <property type="entry name" value="AAA"/>
    <property type="match status" value="1"/>
</dbReference>